<dbReference type="Pfam" id="PF15456">
    <property type="entry name" value="Uds1"/>
    <property type="match status" value="1"/>
</dbReference>
<feature type="region of interest" description="Disordered" evidence="1">
    <location>
        <begin position="268"/>
        <end position="362"/>
    </location>
</feature>
<keyword evidence="4" id="KW-1185">Reference proteome</keyword>
<dbReference type="InterPro" id="IPR029191">
    <property type="entry name" value="Uds1"/>
</dbReference>
<feature type="compositionally biased region" description="Polar residues" evidence="1">
    <location>
        <begin position="176"/>
        <end position="197"/>
    </location>
</feature>
<evidence type="ECO:0000259" key="2">
    <source>
        <dbReference type="Pfam" id="PF15456"/>
    </source>
</evidence>
<reference evidence="3" key="1">
    <citation type="submission" date="2022-07" db="EMBL/GenBank/DDBJ databases">
        <title>Fungi with potential for degradation of polypropylene.</title>
        <authorList>
            <person name="Gostincar C."/>
        </authorList>
    </citation>
    <scope>NUCLEOTIDE SEQUENCE</scope>
    <source>
        <strain evidence="3">EXF-13308</strain>
    </source>
</reference>
<feature type="compositionally biased region" description="Polar residues" evidence="1">
    <location>
        <begin position="539"/>
        <end position="548"/>
    </location>
</feature>
<dbReference type="EMBL" id="JANBVO010000002">
    <property type="protein sequence ID" value="KAJ9156397.1"/>
    <property type="molecule type" value="Genomic_DNA"/>
</dbReference>
<dbReference type="AlphaFoldDB" id="A0AA38S082"/>
<evidence type="ECO:0000256" key="1">
    <source>
        <dbReference type="SAM" id="MobiDB-lite"/>
    </source>
</evidence>
<protein>
    <submittedName>
        <fullName evidence="3">Up-regulated during septation-domain-containing protein</fullName>
    </submittedName>
</protein>
<feature type="compositionally biased region" description="Basic and acidic residues" evidence="1">
    <location>
        <begin position="629"/>
        <end position="642"/>
    </location>
</feature>
<proteinExistence type="predicted"/>
<feature type="region of interest" description="Disordered" evidence="1">
    <location>
        <begin position="533"/>
        <end position="556"/>
    </location>
</feature>
<name>A0AA38S082_9PEZI</name>
<gene>
    <name evidence="3" type="ORF">NKR23_g1525</name>
</gene>
<feature type="domain" description="Up-regulated during septation protein 1" evidence="2">
    <location>
        <begin position="385"/>
        <end position="503"/>
    </location>
</feature>
<organism evidence="3 4">
    <name type="scientific">Pleurostoma richardsiae</name>
    <dbReference type="NCBI Taxonomy" id="41990"/>
    <lineage>
        <taxon>Eukaryota</taxon>
        <taxon>Fungi</taxon>
        <taxon>Dikarya</taxon>
        <taxon>Ascomycota</taxon>
        <taxon>Pezizomycotina</taxon>
        <taxon>Sordariomycetes</taxon>
        <taxon>Sordariomycetidae</taxon>
        <taxon>Calosphaeriales</taxon>
        <taxon>Pleurostomataceae</taxon>
        <taxon>Pleurostoma</taxon>
    </lineage>
</organism>
<sequence length="699" mass="76415">MAHIVSCMLDGEPETLPPSYIAKPASPQPPNEPQADKSSTSEKPFVWRMHQPEMRKYQLFPRDKQMPSAPGKGLDPEQAFALAMSQNGDKADKPSAGNGLRLRIKEHNLIRRRKVSVPDLGPMTTVQEVAMDSPTIPGRPPLHERSISAPGHSFKPTRLAECTTAPSTVDEDESSPPVTSNATEAQKPAQATRQPLSPKSLAPLVIPAHSAGAPRLTRQLSLNHLRSGSTPVEVSIRSARTDESPMTRTPYTPLSASTINTAAPSLASTLPTPVSAPLETRASPKPWADLVTTPKEDIQDPMSTPKAETETRAPISAHRRNQSESGSIMDRGRPRKRGDTVPIGGGLRRTASKRSKSAERRAFETLPKGWRAIEASNMLSQNEISVLQKQAMQQAARFEILRKDDVDNLSRELRHLDERTEYLRRTYQSLRAGRRNLHSRICQYLRSPRTAKFSHDSMLKQEEALAELDASIDDWVAKLDYAENRRVRVRQKLLEHVAAAVTLPSTSLAGVSESLQLVMGVHPPAMTAMPDISTPPRSPTKTAFTTHTQSSSPSPQRVVAQVPSTILEQPLVEEAATSGLDVEYSPAAAAALSRRPDVESIRIYAGDDVYALLADVENEFSKMSGADLTTEKEPNISEEQRKQLHRAHSQELLSGTAAKPLGTSTPRSGTPPAKEPKNLAGEVLLTNAVFRPERSVLAV</sequence>
<comment type="caution">
    <text evidence="3">The sequence shown here is derived from an EMBL/GenBank/DDBJ whole genome shotgun (WGS) entry which is preliminary data.</text>
</comment>
<feature type="region of interest" description="Disordered" evidence="1">
    <location>
        <begin position="624"/>
        <end position="679"/>
    </location>
</feature>
<feature type="region of interest" description="Disordered" evidence="1">
    <location>
        <begin position="130"/>
        <end position="208"/>
    </location>
</feature>
<evidence type="ECO:0000313" key="4">
    <source>
        <dbReference type="Proteomes" id="UP001174694"/>
    </source>
</evidence>
<dbReference type="Proteomes" id="UP001174694">
    <property type="component" value="Unassembled WGS sequence"/>
</dbReference>
<evidence type="ECO:0000313" key="3">
    <source>
        <dbReference type="EMBL" id="KAJ9156397.1"/>
    </source>
</evidence>
<feature type="region of interest" description="Disordered" evidence="1">
    <location>
        <begin position="1"/>
        <end position="48"/>
    </location>
</feature>
<accession>A0AA38S082</accession>